<name>A0A0F9SE85_9ZZZZ</name>
<gene>
    <name evidence="1" type="ORF">LCGC14_0482970</name>
</gene>
<organism evidence="1">
    <name type="scientific">marine sediment metagenome</name>
    <dbReference type="NCBI Taxonomy" id="412755"/>
    <lineage>
        <taxon>unclassified sequences</taxon>
        <taxon>metagenomes</taxon>
        <taxon>ecological metagenomes</taxon>
    </lineage>
</organism>
<dbReference type="InterPro" id="IPR015943">
    <property type="entry name" value="WD40/YVTN_repeat-like_dom_sf"/>
</dbReference>
<dbReference type="AlphaFoldDB" id="A0A0F9SE85"/>
<accession>A0A0F9SE85</accession>
<evidence type="ECO:0000313" key="1">
    <source>
        <dbReference type="EMBL" id="KKN65314.1"/>
    </source>
</evidence>
<comment type="caution">
    <text evidence="1">The sequence shown here is derived from an EMBL/GenBank/DDBJ whole genome shotgun (WGS) entry which is preliminary data.</text>
</comment>
<dbReference type="EMBL" id="LAZR01000528">
    <property type="protein sequence ID" value="KKN65314.1"/>
    <property type="molecule type" value="Genomic_DNA"/>
</dbReference>
<protein>
    <submittedName>
        <fullName evidence="1">Uncharacterized protein</fullName>
    </submittedName>
</protein>
<proteinExistence type="predicted"/>
<dbReference type="Gene3D" id="2.130.10.10">
    <property type="entry name" value="YVTN repeat-like/Quinoprotein amine dehydrogenase"/>
    <property type="match status" value="1"/>
</dbReference>
<dbReference type="SUPFAM" id="SSF110296">
    <property type="entry name" value="Oligoxyloglucan reducing end-specific cellobiohydrolase"/>
    <property type="match status" value="1"/>
</dbReference>
<reference evidence="1" key="1">
    <citation type="journal article" date="2015" name="Nature">
        <title>Complex archaea that bridge the gap between prokaryotes and eukaryotes.</title>
        <authorList>
            <person name="Spang A."/>
            <person name="Saw J.H."/>
            <person name="Jorgensen S.L."/>
            <person name="Zaremba-Niedzwiedzka K."/>
            <person name="Martijn J."/>
            <person name="Lind A.E."/>
            <person name="van Eijk R."/>
            <person name="Schleper C."/>
            <person name="Guy L."/>
            <person name="Ettema T.J."/>
        </authorList>
    </citation>
    <scope>NUCLEOTIDE SEQUENCE</scope>
</reference>
<sequence length="531" mass="58422">MSLQEGKFVHLFINGTERSEYILEYERTTGLCSVGDTFSLSLQANIPIVPDPYDNILIKEFWDGSLGTVLRGYSIEINQTHDAIILVDGQDKSVLLSDYFIPAQREAAGETVDYWVANIAAQAGLSVTFGATSSAIVEEGTPMGLQTALDVILNLERLGGYFIRYSSQNDRLETFRLTTSQPTITIDDSGDELNVAERLRGTEKTRNVVKVYGGMKFNPFTEEEEIIFAKASSNIPELLVDKIVVVANPMIKKQTHAFIVANKVLNIMNTVDDIQHYTLQGFYPSLDYGEYALIDVDTLNYTFYGPKQITTLSSRADEQGVYTTVTVGEKCDRVSIQLPTPPVYACTNGDGVGVSWDGGDNFAASSYGLVGNALVCSGIAVNNYDNHMLWTADGFYRRYSSQGTWVKFMDTLPDGEEFDGYSVIGSEVKIVKLEANKASPSTFYILGVWGNRNDIARTIVYKTVDFGNTWTSNILWAYKVFHNDIGGWPTGTPSGYVGINHGSIPSDLVCGPDGTPYVILRGLVFIVGPPD</sequence>